<sequence length="358" mass="40370">MHVFASESLRAICHRLSELEIKKLEDAEALGKALTRAIENGNYHFFYEIIKANTDSLIAPYDLVLVRSLVIKRKNFLMDAIAFREEKIARLIHTFPLGQLFITLVDSNENNVLHIAGQLAPNLQLSRISGAALQMQREIQWFKEVERHVGQYHKDAKNNNGETAYQVFAREHKGLLKEAEDWMKGLANSYIVVGALIITIMVAAAFTLPGGNNQNEGSPMFKDKPAFIVYIISDAISLFAAAASILIFLGFHTARYNMEDFNKSIPNKLMGGLSTLFISLAAMMVAFCSAIFLMIENRSWIIIPSVLLAGIPISLFAWLQFPFLVEIYVLTYRSPIFKEKTSLASKIKALFCWKEKIE</sequence>
<evidence type="ECO:0000313" key="4">
    <source>
        <dbReference type="Proteomes" id="UP001054252"/>
    </source>
</evidence>
<reference evidence="3 4" key="1">
    <citation type="journal article" date="2021" name="Commun. Biol.">
        <title>The genome of Shorea leprosula (Dipterocarpaceae) highlights the ecological relevance of drought in aseasonal tropical rainforests.</title>
        <authorList>
            <person name="Ng K.K.S."/>
            <person name="Kobayashi M.J."/>
            <person name="Fawcett J.A."/>
            <person name="Hatakeyama M."/>
            <person name="Paape T."/>
            <person name="Ng C.H."/>
            <person name="Ang C.C."/>
            <person name="Tnah L.H."/>
            <person name="Lee C.T."/>
            <person name="Nishiyama T."/>
            <person name="Sese J."/>
            <person name="O'Brien M.J."/>
            <person name="Copetti D."/>
            <person name="Mohd Noor M.I."/>
            <person name="Ong R.C."/>
            <person name="Putra M."/>
            <person name="Sireger I.Z."/>
            <person name="Indrioko S."/>
            <person name="Kosugi Y."/>
            <person name="Izuno A."/>
            <person name="Isagi Y."/>
            <person name="Lee S.L."/>
            <person name="Shimizu K.K."/>
        </authorList>
    </citation>
    <scope>NUCLEOTIDE SEQUENCE [LARGE SCALE GENOMIC DNA]</scope>
    <source>
        <strain evidence="3">214</strain>
    </source>
</reference>
<feature type="transmembrane region" description="Helical" evidence="1">
    <location>
        <begin position="301"/>
        <end position="330"/>
    </location>
</feature>
<feature type="transmembrane region" description="Helical" evidence="1">
    <location>
        <begin position="187"/>
        <end position="207"/>
    </location>
</feature>
<comment type="caution">
    <text evidence="3">The sequence shown here is derived from an EMBL/GenBank/DDBJ whole genome shotgun (WGS) entry which is preliminary data.</text>
</comment>
<feature type="transmembrane region" description="Helical" evidence="1">
    <location>
        <begin position="272"/>
        <end position="295"/>
    </location>
</feature>
<evidence type="ECO:0000313" key="3">
    <source>
        <dbReference type="EMBL" id="GKV47464.1"/>
    </source>
</evidence>
<keyword evidence="1" id="KW-0812">Transmembrane</keyword>
<evidence type="ECO:0000256" key="1">
    <source>
        <dbReference type="SAM" id="Phobius"/>
    </source>
</evidence>
<dbReference type="InterPro" id="IPR026961">
    <property type="entry name" value="PGG_dom"/>
</dbReference>
<keyword evidence="1" id="KW-0472">Membrane</keyword>
<dbReference type="PANTHER" id="PTHR24177:SF329">
    <property type="entry name" value="ANKYRIN REPEAT PROTEIN"/>
    <property type="match status" value="1"/>
</dbReference>
<dbReference type="PANTHER" id="PTHR24177">
    <property type="entry name" value="CASKIN"/>
    <property type="match status" value="1"/>
</dbReference>
<dbReference type="GO" id="GO:0016020">
    <property type="term" value="C:membrane"/>
    <property type="evidence" value="ECO:0007669"/>
    <property type="project" value="TreeGrafter"/>
</dbReference>
<organism evidence="3 4">
    <name type="scientific">Rubroshorea leprosula</name>
    <dbReference type="NCBI Taxonomy" id="152421"/>
    <lineage>
        <taxon>Eukaryota</taxon>
        <taxon>Viridiplantae</taxon>
        <taxon>Streptophyta</taxon>
        <taxon>Embryophyta</taxon>
        <taxon>Tracheophyta</taxon>
        <taxon>Spermatophyta</taxon>
        <taxon>Magnoliopsida</taxon>
        <taxon>eudicotyledons</taxon>
        <taxon>Gunneridae</taxon>
        <taxon>Pentapetalae</taxon>
        <taxon>rosids</taxon>
        <taxon>malvids</taxon>
        <taxon>Malvales</taxon>
        <taxon>Dipterocarpaceae</taxon>
        <taxon>Rubroshorea</taxon>
    </lineage>
</organism>
<keyword evidence="4" id="KW-1185">Reference proteome</keyword>
<protein>
    <recommendedName>
        <fullName evidence="2">PGG domain-containing protein</fullName>
    </recommendedName>
</protein>
<accession>A0AAV5MCM1</accession>
<dbReference type="Proteomes" id="UP001054252">
    <property type="component" value="Unassembled WGS sequence"/>
</dbReference>
<evidence type="ECO:0000259" key="2">
    <source>
        <dbReference type="Pfam" id="PF13962"/>
    </source>
</evidence>
<dbReference type="AlphaFoldDB" id="A0AAV5MCM1"/>
<gene>
    <name evidence="3" type="ORF">SLEP1_g54367</name>
</gene>
<proteinExistence type="predicted"/>
<dbReference type="EMBL" id="BPVZ01000228">
    <property type="protein sequence ID" value="GKV47464.1"/>
    <property type="molecule type" value="Genomic_DNA"/>
</dbReference>
<dbReference type="Pfam" id="PF13962">
    <property type="entry name" value="PGG"/>
    <property type="match status" value="1"/>
</dbReference>
<feature type="domain" description="PGG" evidence="2">
    <location>
        <begin position="181"/>
        <end position="293"/>
    </location>
</feature>
<feature type="transmembrane region" description="Helical" evidence="1">
    <location>
        <begin position="227"/>
        <end position="251"/>
    </location>
</feature>
<name>A0AAV5MCM1_9ROSI</name>
<keyword evidence="1" id="KW-1133">Transmembrane helix</keyword>